<accession>A0A1Q2YAL0</accession>
<evidence type="ECO:0000256" key="1">
    <source>
        <dbReference type="SAM" id="MobiDB-lite"/>
    </source>
</evidence>
<evidence type="ECO:0000313" key="3">
    <source>
        <dbReference type="Proteomes" id="UP000186136"/>
    </source>
</evidence>
<proteinExistence type="predicted"/>
<protein>
    <submittedName>
        <fullName evidence="2">Uncharacterized protein</fullName>
    </submittedName>
</protein>
<comment type="caution">
    <text evidence="2">The sequence shown here is derived from an EMBL/GenBank/DDBJ whole genome shotgun (WGS) entry which is preliminary data.</text>
</comment>
<dbReference type="OrthoDB" id="10364462at2759"/>
<dbReference type="AlphaFoldDB" id="A0A1Q2YAL0"/>
<organism evidence="2 3">
    <name type="scientific">Pichia membranifaciens</name>
    <dbReference type="NCBI Taxonomy" id="4926"/>
    <lineage>
        <taxon>Eukaryota</taxon>
        <taxon>Fungi</taxon>
        <taxon>Dikarya</taxon>
        <taxon>Ascomycota</taxon>
        <taxon>Saccharomycotina</taxon>
        <taxon>Pichiomycetes</taxon>
        <taxon>Pichiales</taxon>
        <taxon>Pichiaceae</taxon>
        <taxon>Pichia</taxon>
    </lineage>
</organism>
<dbReference type="EMBL" id="BDGI01000001">
    <property type="protein sequence ID" value="GAV26579.1"/>
    <property type="molecule type" value="Genomic_DNA"/>
</dbReference>
<feature type="compositionally biased region" description="Polar residues" evidence="1">
    <location>
        <begin position="22"/>
        <end position="41"/>
    </location>
</feature>
<sequence length="259" mass="29768">MSSVSPDGLAEFRKNLHSLLHSNDNIHSGTRNRAKNINTHASRAAPRAKRQPVKDIVIPKREQQLDNEPKLDQKKWEGEKIELQNIIDVKNNKILTLSKANLERAETIKVLNEKVVRLERLNSQKDIQIDQLEKVILRLQNLSRANEDDMISRKDQIKFYEPHADDDGEENTEEGADKVDLAPNYYDEDDPYESTMSLMNTNTIDLDKEINLNTQQLMDLDLRHLSIKKQSGPAIYNSNTTAPYNNDSDSDLENYLFSV</sequence>
<gene>
    <name evidence="2" type="ORF">PMKS-000033</name>
</gene>
<name>A0A1Q2YAL0_9ASCO</name>
<evidence type="ECO:0000313" key="2">
    <source>
        <dbReference type="EMBL" id="GAV26579.1"/>
    </source>
</evidence>
<keyword evidence="3" id="KW-1185">Reference proteome</keyword>
<reference evidence="2 3" key="1">
    <citation type="submission" date="2016-08" db="EMBL/GenBank/DDBJ databases">
        <title>Whole genome shotgun sequence of Pichia membranifaciens KS47-1.</title>
        <authorList>
            <person name="Konishi M."/>
            <person name="Ishida M."/>
            <person name="Arakawa T."/>
            <person name="Kato Y."/>
            <person name="Horiuchi J."/>
        </authorList>
    </citation>
    <scope>NUCLEOTIDE SEQUENCE [LARGE SCALE GENOMIC DNA]</scope>
    <source>
        <strain evidence="2 3">KS47-1</strain>
    </source>
</reference>
<dbReference type="Proteomes" id="UP000186136">
    <property type="component" value="Unassembled WGS sequence"/>
</dbReference>
<feature type="region of interest" description="Disordered" evidence="1">
    <location>
        <begin position="22"/>
        <end position="54"/>
    </location>
</feature>